<evidence type="ECO:0000313" key="2">
    <source>
        <dbReference type="EMBL" id="MBB0243959.1"/>
    </source>
</evidence>
<protein>
    <recommendedName>
        <fullName evidence="4">Poxvirus protein I5</fullName>
    </recommendedName>
</protein>
<reference evidence="3" key="1">
    <citation type="submission" date="2019-10" db="EMBL/GenBank/DDBJ databases">
        <title>Streptomyces sp. nov., a novel actinobacterium isolated from alkaline environment.</title>
        <authorList>
            <person name="Golinska P."/>
        </authorList>
    </citation>
    <scope>NUCLEOTIDE SEQUENCE [LARGE SCALE GENOMIC DNA]</scope>
    <source>
        <strain evidence="3">DSM 42118</strain>
    </source>
</reference>
<keyword evidence="1" id="KW-1133">Transmembrane helix</keyword>
<sequence length="222" mass="22880">MRGRKGAGLALFGETLLTGVVVLVLTLPLVTLLPALAAGTAHLRRHLAGDSERIGDLLRDFVTAVRDLWAAGLGFLAGALVLVWNATLAEAGVIPGATLMLPVSLALLGGWGVLLLRVAAAWSDTGSRRAPVTGEENGGAPVRAHLRTGAGALRDDPVGSLLLLVALVMCGVFVWMLLPLALLVGGLLPLAVIGVEHRARTRAAEVVEETGKPGPTGRAAER</sequence>
<accession>A0A7W3TBS2</accession>
<evidence type="ECO:0008006" key="4">
    <source>
        <dbReference type="Google" id="ProtNLM"/>
    </source>
</evidence>
<keyword evidence="1" id="KW-0812">Transmembrane</keyword>
<keyword evidence="3" id="KW-1185">Reference proteome</keyword>
<dbReference type="EMBL" id="VKHT01000150">
    <property type="protein sequence ID" value="MBB0243959.1"/>
    <property type="molecule type" value="Genomic_DNA"/>
</dbReference>
<name>A0A7W3TBS2_9ACTN</name>
<feature type="transmembrane region" description="Helical" evidence="1">
    <location>
        <begin position="68"/>
        <end position="87"/>
    </location>
</feature>
<comment type="caution">
    <text evidence="2">The sequence shown here is derived from an EMBL/GenBank/DDBJ whole genome shotgun (WGS) entry which is preliminary data.</text>
</comment>
<dbReference type="Proteomes" id="UP000538929">
    <property type="component" value="Unassembled WGS sequence"/>
</dbReference>
<feature type="transmembrane region" description="Helical" evidence="1">
    <location>
        <begin position="161"/>
        <end position="192"/>
    </location>
</feature>
<feature type="transmembrane region" description="Helical" evidence="1">
    <location>
        <begin position="99"/>
        <end position="122"/>
    </location>
</feature>
<dbReference type="RefSeq" id="WP_182605628.1">
    <property type="nucleotide sequence ID" value="NZ_VKHT01000150.1"/>
</dbReference>
<proteinExistence type="predicted"/>
<gene>
    <name evidence="2" type="ORF">FNQ90_07520</name>
</gene>
<evidence type="ECO:0000313" key="3">
    <source>
        <dbReference type="Proteomes" id="UP000538929"/>
    </source>
</evidence>
<evidence type="ECO:0000256" key="1">
    <source>
        <dbReference type="SAM" id="Phobius"/>
    </source>
</evidence>
<organism evidence="2 3">
    <name type="scientific">Streptomyces alkaliphilus</name>
    <dbReference type="NCBI Taxonomy" id="1472722"/>
    <lineage>
        <taxon>Bacteria</taxon>
        <taxon>Bacillati</taxon>
        <taxon>Actinomycetota</taxon>
        <taxon>Actinomycetes</taxon>
        <taxon>Kitasatosporales</taxon>
        <taxon>Streptomycetaceae</taxon>
        <taxon>Streptomyces</taxon>
    </lineage>
</organism>
<dbReference type="AlphaFoldDB" id="A0A7W3TBS2"/>
<keyword evidence="1" id="KW-0472">Membrane</keyword>